<feature type="compositionally biased region" description="Low complexity" evidence="1">
    <location>
        <begin position="189"/>
        <end position="200"/>
    </location>
</feature>
<dbReference type="InterPro" id="IPR027417">
    <property type="entry name" value="P-loop_NTPase"/>
</dbReference>
<feature type="compositionally biased region" description="Basic and acidic residues" evidence="1">
    <location>
        <begin position="96"/>
        <end position="106"/>
    </location>
</feature>
<feature type="compositionally biased region" description="Polar residues" evidence="1">
    <location>
        <begin position="1218"/>
        <end position="1227"/>
    </location>
</feature>
<dbReference type="SUPFAM" id="SSF52540">
    <property type="entry name" value="P-loop containing nucleoside triphosphate hydrolases"/>
    <property type="match status" value="1"/>
</dbReference>
<protein>
    <recommendedName>
        <fullName evidence="2">DUF6570 domain-containing protein</fullName>
    </recommendedName>
</protein>
<dbReference type="GeneID" id="9617830"/>
<dbReference type="Pfam" id="PF20209">
    <property type="entry name" value="DUF6570"/>
    <property type="match status" value="1"/>
</dbReference>
<keyword evidence="4" id="KW-1185">Reference proteome</keyword>
<feature type="domain" description="DUF6570" evidence="2">
    <location>
        <begin position="227"/>
        <end position="362"/>
    </location>
</feature>
<evidence type="ECO:0000259" key="2">
    <source>
        <dbReference type="Pfam" id="PF20209"/>
    </source>
</evidence>
<proteinExistence type="predicted"/>
<feature type="compositionally biased region" description="Basic and acidic residues" evidence="1">
    <location>
        <begin position="117"/>
        <end position="127"/>
    </location>
</feature>
<feature type="compositionally biased region" description="Low complexity" evidence="1">
    <location>
        <begin position="1624"/>
        <end position="1636"/>
    </location>
</feature>
<feature type="compositionally biased region" description="Basic and acidic residues" evidence="1">
    <location>
        <begin position="159"/>
        <end position="188"/>
    </location>
</feature>
<evidence type="ECO:0000256" key="1">
    <source>
        <dbReference type="SAM" id="MobiDB-lite"/>
    </source>
</evidence>
<feature type="compositionally biased region" description="Polar residues" evidence="1">
    <location>
        <begin position="1467"/>
        <end position="1476"/>
    </location>
</feature>
<evidence type="ECO:0000313" key="3">
    <source>
        <dbReference type="EMBL" id="EFJ48265.1"/>
    </source>
</evidence>
<feature type="region of interest" description="Disordered" evidence="1">
    <location>
        <begin position="1439"/>
        <end position="1494"/>
    </location>
</feature>
<feature type="compositionally biased region" description="Low complexity" evidence="1">
    <location>
        <begin position="149"/>
        <end position="158"/>
    </location>
</feature>
<dbReference type="eggNOG" id="ENOG502SF30">
    <property type="taxonomic scope" value="Eukaryota"/>
</dbReference>
<feature type="compositionally biased region" description="Basic and acidic residues" evidence="1">
    <location>
        <begin position="138"/>
        <end position="148"/>
    </location>
</feature>
<feature type="region of interest" description="Disordered" evidence="1">
    <location>
        <begin position="1982"/>
        <end position="2001"/>
    </location>
</feature>
<feature type="region of interest" description="Disordered" evidence="1">
    <location>
        <begin position="1953"/>
        <end position="1976"/>
    </location>
</feature>
<feature type="compositionally biased region" description="Low complexity" evidence="1">
    <location>
        <begin position="210"/>
        <end position="224"/>
    </location>
</feature>
<sequence>MADTPNDLPQRPGTRGRERLGTLAGGFHFRGTSASNTPLSVDAARMRDARLDPRRRAAEQQRDTAARAAARQDPEYGAAEQQHHRDREGWAVGQHHHQDPERRAAEQQRNTAARAAARQDPERRAAEQQRNTAARAAAHQDPERRAAEQQRNTAARAAARQDPERRAAEQQRDTAARAAARQDPEHRAAQQQRDTAARAAARQDPERRAAQQQRDTAAHAAARAPARRIPEAALARLDPGDVPSVNHLGDPLPAPTFVESQLLGRGRLMQQLMIVHLAGRPPEVLPCAVQSHGIAVVNPDPNMLRGQLPARVADLAGAFTVVCVDQVRDRQDLLDRVRRAPGLKVRGNIVVAWVRFLQHNDEDEGAVDEEAIQEYERMGCIAQVPEALLRSAIGPTDPEVAGVLRSTFLHDRTGAAGVRQLHETLQGNIVGNNFDGGGVYGSPLETAADDTTAGPTGTANDILHDAGAYGPPLRTGPDVPAPGTTTSDTRMADAGATGLAPVAVVLRQPGDPADANLGIPNELEVVLPQPAPVPTDGTDFDNRPNVVHDLLTGRARLAFAAGGRGAQILDDRHPAILNVCFPVSFPYGLSGQRPPGMSFASYCSHLVRRVPRAQFSGNLMLLARMYDISVRQQSMAQVGVALRMRPRLGGAAALVPRDVVRTMADILALPYRHAQRRHLLSQQSPVVRALLDGARASLLRIDLTDAYYNGAKATMRAAALTIGWPPLFFNLNPADMHASCAVVASGQVIDFDDAGRPTHISSTVEKWRRVKEDPHSCAALLIATKEVLVEHLFGFTPGAMRQTDPNCFCGVVFEVVVKIEQSGRLALHLHGVAHLQYFALDNLQALFCGPNCRALALAYALCEMWYPSPYYAPTPTNEMQPLVMGMSNTEAQQHGLSVPEVQANCPPAAYDFECLAGSTCKRHGCRGTDDSCGMAFPRFIRTAFQWVGTTGLFLLPRLASNLVPHMPAIALAFGCNHLMSLACEVDRDYTADIAAQLARPINERGDCPLLQPAIDRARDAAYYSSKYTAKTIERSQAHLTCTAVGRVQDFMMAGHQPSATGHEPSVFGNLCTAVHRMTATITAGMALVAFKLSGHDTFQATYKRNYLATGAFTALASDSAVEPEDAETGVELVEADEHGDYTLANVVQNYTQRGVELSGLDCSAYTIASNFEVKRVTPAQHPHAAVLGAQTHAVPGRRKRKVPGAAITPTTDAPRAPSGNQPDTPLTSPAPAGPSVEQLPTNPTSTIPPKNVAFQPTHPLYLTHVLHRLAQPSSKYTAKTIERSQAHLTCTAVGRVQDFMMAGHQPSATGHEPSVFGNLCTAVHRMTATITAGMALVAFKLSGHDTFQATYKRNYLATGAFTALASDSAVEPEDAETGVELVEADEHGDYTLANVVQNYTQRGVELSGLDCSTYTIASNFEVKRVTPAQHPHAAVLGAQTHAVPGRRKRKVPGAAITPTTDAPRAPSGNQPDTPLTSPAPAGPSVEQLPTNPTSTISPKNVAFQPTHPLYLTHVLHRLAQPRYVVLGGKLPRRPQAESTTAAATAYYAFVLGVFKAHRGQPVAADQTVKEAYDAWWMDLGTTETGRSYRACISVLLDNIEAEHIAGARRQADYNLRRRLRRTAAANAGLAPENSSSDPDDEDPEAARRHLEPDPTTQPPQDAQVERYDFVPGQGDPTMGINLPDIALTDLYDRTTVEGLYAYGAARRCRVLPLPDALGANTNPFIRRVRATDVALLSEASKRLKRYLVVSEGTTTTPTTTERTPRLQLDRRPGYPLVAVLVNGTQQSDRITAGMPTYLRLARPPTIDETIELFTLAPDQAVPFMLMARYFDRRNQPDPGVPPQMLVMGPPGTGKTQFVHALLWYTYQHDSPDWAATCAYSWAAAIAFNTPVHRSLSTHSMFGISASQSGSRGTNFPKRGAHAGLQVKRNVGDGAVLIDEIGMQSHEHLGAISHSCTASLPPPPHLGPAHDSSRVLSGRAAGGIGDLLQHPQPGGSPPYRYAADVERNPQFTPSAPTAQRTPASLDEDDDTGNRRATTSTHRTRRPVPQTHTRLHDGFNLYRQLGGTVFMLQKQQRQDNSPSGQQLTRFATMFGGIPTTEARVADLVDALNQRVITDLSDLTDLEPRVVLQRNEPRHALNTRLLMLQARRKGARLVSWNADHVPVRQHGATQQQALSHVEKAVAMRVKDATFDHTTADTWYYEGARYTLLDTTAADAGACHNNEVEACGLLTDSREPPDDGRGPYWRLHYLPAAVLVRPIKGHAPKAVLADLSDFAAKGAAFAIVPRPSPAANITVPAANTGTTTKNVRRVNVPLGDYYAVTDYFVQGRSFKEECWVADLSVPPGGLKRATMYVLLTRYKTLDHIRLLRPLSTTPDERTRVVKQFMAATKLDPDLAAELRLLDRRATETRERYTTEYKHARNLEERWTSAANTT</sequence>
<dbReference type="Gene3D" id="3.40.50.300">
    <property type="entry name" value="P-loop containing nucleotide triphosphate hydrolases"/>
    <property type="match status" value="1"/>
</dbReference>
<accession>D8TVX1</accession>
<name>D8TVX1_VOLCA</name>
<feature type="compositionally biased region" description="Low complexity" evidence="1">
    <location>
        <begin position="107"/>
        <end position="116"/>
    </location>
</feature>
<feature type="region of interest" description="Disordered" evidence="1">
    <location>
        <begin position="1"/>
        <end position="227"/>
    </location>
</feature>
<evidence type="ECO:0000313" key="4">
    <source>
        <dbReference type="Proteomes" id="UP000001058"/>
    </source>
</evidence>
<reference evidence="3 4" key="1">
    <citation type="journal article" date="2010" name="Science">
        <title>Genomic analysis of organismal complexity in the multicellular green alga Volvox carteri.</title>
        <authorList>
            <person name="Prochnik S.E."/>
            <person name="Umen J."/>
            <person name="Nedelcu A.M."/>
            <person name="Hallmann A."/>
            <person name="Miller S.M."/>
            <person name="Nishii I."/>
            <person name="Ferris P."/>
            <person name="Kuo A."/>
            <person name="Mitros T."/>
            <person name="Fritz-Laylin L.K."/>
            <person name="Hellsten U."/>
            <person name="Chapman J."/>
            <person name="Simakov O."/>
            <person name="Rensing S.A."/>
            <person name="Terry A."/>
            <person name="Pangilinan J."/>
            <person name="Kapitonov V."/>
            <person name="Jurka J."/>
            <person name="Salamov A."/>
            <person name="Shapiro H."/>
            <person name="Schmutz J."/>
            <person name="Grimwood J."/>
            <person name="Lindquist E."/>
            <person name="Lucas S."/>
            <person name="Grigoriev I.V."/>
            <person name="Schmitt R."/>
            <person name="Kirk D."/>
            <person name="Rokhsar D.S."/>
        </authorList>
    </citation>
    <scope>NUCLEOTIDE SEQUENCE [LARGE SCALE GENOMIC DNA]</scope>
    <source>
        <strain evidence="4">f. Nagariensis / Eve</strain>
    </source>
</reference>
<feature type="region of interest" description="Disordered" evidence="1">
    <location>
        <begin position="1624"/>
        <end position="1663"/>
    </location>
</feature>
<feature type="compositionally biased region" description="Polar residues" evidence="1">
    <location>
        <begin position="2008"/>
        <end position="2021"/>
    </location>
</feature>
<gene>
    <name evidence="3" type="ORF">VOLCADRAFT_90995</name>
</gene>
<dbReference type="InterPro" id="IPR046700">
    <property type="entry name" value="DUF6570"/>
</dbReference>
<feature type="compositionally biased region" description="Basic and acidic residues" evidence="1">
    <location>
        <begin position="44"/>
        <end position="74"/>
    </location>
</feature>
<dbReference type="STRING" id="3068.D8TVX1"/>
<organism evidence="4">
    <name type="scientific">Volvox carteri f. nagariensis</name>
    <dbReference type="NCBI Taxonomy" id="3068"/>
    <lineage>
        <taxon>Eukaryota</taxon>
        <taxon>Viridiplantae</taxon>
        <taxon>Chlorophyta</taxon>
        <taxon>core chlorophytes</taxon>
        <taxon>Chlorophyceae</taxon>
        <taxon>CS clade</taxon>
        <taxon>Chlamydomonadales</taxon>
        <taxon>Volvocaceae</taxon>
        <taxon>Volvox</taxon>
    </lineage>
</organism>
<dbReference type="OrthoDB" id="1939479at2759"/>
<dbReference type="InParanoid" id="D8TVX1"/>
<dbReference type="EMBL" id="GL378340">
    <property type="protein sequence ID" value="EFJ48265.1"/>
    <property type="molecule type" value="Genomic_DNA"/>
</dbReference>
<dbReference type="RefSeq" id="XP_002950519.1">
    <property type="nucleotide sequence ID" value="XM_002950473.1"/>
</dbReference>
<feature type="region of interest" description="Disordered" evidence="1">
    <location>
        <begin position="2008"/>
        <end position="2050"/>
    </location>
</feature>
<dbReference type="Proteomes" id="UP000001058">
    <property type="component" value="Unassembled WGS sequence"/>
</dbReference>
<dbReference type="KEGG" id="vcn:VOLCADRAFT_90995"/>
<feature type="region of interest" description="Disordered" evidence="1">
    <location>
        <begin position="1190"/>
        <end position="1245"/>
    </location>
</feature>